<evidence type="ECO:0000313" key="2">
    <source>
        <dbReference type="Proteomes" id="UP001501411"/>
    </source>
</evidence>
<dbReference type="EMBL" id="BAABIQ010000044">
    <property type="protein sequence ID" value="GAA4807850.1"/>
    <property type="molecule type" value="Genomic_DNA"/>
</dbReference>
<comment type="caution">
    <text evidence="1">The sequence shown here is derived from an EMBL/GenBank/DDBJ whole genome shotgun (WGS) entry which is preliminary data.</text>
</comment>
<gene>
    <name evidence="1" type="ORF">GCM10023231_41380</name>
</gene>
<dbReference type="RefSeq" id="WP_345235144.1">
    <property type="nucleotide sequence ID" value="NZ_BAABIQ010000044.1"/>
</dbReference>
<dbReference type="SUPFAM" id="SSF81296">
    <property type="entry name" value="E set domains"/>
    <property type="match status" value="1"/>
</dbReference>
<keyword evidence="2" id="KW-1185">Reference proteome</keyword>
<accession>A0ABP9CCH6</accession>
<name>A0ABP9CCH6_9SPHI</name>
<dbReference type="InterPro" id="IPR014756">
    <property type="entry name" value="Ig_E-set"/>
</dbReference>
<sequence>MNGTTQFEFLASATVSVGKPEKTLEQALEQVELKVFPINATKWKVNQPVSLKVIQKGASKADAYVSILSPKGWSQGLNTAADGTVSFVPAWPGLYVIEVTNYEKTPGEYKGNKYEAFWQGSTYSFEVGK</sequence>
<dbReference type="Proteomes" id="UP001501411">
    <property type="component" value="Unassembled WGS sequence"/>
</dbReference>
<reference evidence="2" key="1">
    <citation type="journal article" date="2019" name="Int. J. Syst. Evol. Microbiol.">
        <title>The Global Catalogue of Microorganisms (GCM) 10K type strain sequencing project: providing services to taxonomists for standard genome sequencing and annotation.</title>
        <authorList>
            <consortium name="The Broad Institute Genomics Platform"/>
            <consortium name="The Broad Institute Genome Sequencing Center for Infectious Disease"/>
            <person name="Wu L."/>
            <person name="Ma J."/>
        </authorList>
    </citation>
    <scope>NUCLEOTIDE SEQUENCE [LARGE SCALE GENOMIC DNA]</scope>
    <source>
        <strain evidence="2">JCM 18200</strain>
    </source>
</reference>
<proteinExistence type="predicted"/>
<protein>
    <recommendedName>
        <fullName evidence="3">DUF4198 domain-containing protein</fullName>
    </recommendedName>
</protein>
<organism evidence="1 2">
    <name type="scientific">Olivibacter ginsenosidimutans</name>
    <dbReference type="NCBI Taxonomy" id="1176537"/>
    <lineage>
        <taxon>Bacteria</taxon>
        <taxon>Pseudomonadati</taxon>
        <taxon>Bacteroidota</taxon>
        <taxon>Sphingobacteriia</taxon>
        <taxon>Sphingobacteriales</taxon>
        <taxon>Sphingobacteriaceae</taxon>
        <taxon>Olivibacter</taxon>
    </lineage>
</organism>
<evidence type="ECO:0008006" key="3">
    <source>
        <dbReference type="Google" id="ProtNLM"/>
    </source>
</evidence>
<evidence type="ECO:0000313" key="1">
    <source>
        <dbReference type="EMBL" id="GAA4807850.1"/>
    </source>
</evidence>